<proteinExistence type="predicted"/>
<feature type="compositionally biased region" description="Polar residues" evidence="1">
    <location>
        <begin position="27"/>
        <end position="39"/>
    </location>
</feature>
<reference evidence="2" key="1">
    <citation type="submission" date="2020-05" db="EMBL/GenBank/DDBJ databases">
        <authorList>
            <person name="Chiriac C."/>
            <person name="Salcher M."/>
            <person name="Ghai R."/>
            <person name="Kavagutti S V."/>
        </authorList>
    </citation>
    <scope>NUCLEOTIDE SEQUENCE</scope>
</reference>
<evidence type="ECO:0000256" key="1">
    <source>
        <dbReference type="SAM" id="MobiDB-lite"/>
    </source>
</evidence>
<feature type="compositionally biased region" description="Basic and acidic residues" evidence="1">
    <location>
        <begin position="8"/>
        <end position="24"/>
    </location>
</feature>
<sequence length="158" mass="17980">MGAGNRSQIEDTRDRTSQFGERVHTLLQKSPDTPNQRSESQSERYKGSGRCGTVDQNAMCAGASLFTFRLRLAHLTHKCLVRRNGRINHRGRHNLDEPAGASSPKTEIERSPERRKGWVKTVQRHPHRMTNEHSCLTDCKNICRPVELGLIKFSFSDL</sequence>
<name>A0A6J6BMG3_9ZZZZ</name>
<feature type="region of interest" description="Disordered" evidence="1">
    <location>
        <begin position="89"/>
        <end position="119"/>
    </location>
</feature>
<dbReference type="AlphaFoldDB" id="A0A6J6BMG3"/>
<evidence type="ECO:0000313" key="2">
    <source>
        <dbReference type="EMBL" id="CAB4540261.1"/>
    </source>
</evidence>
<dbReference type="EMBL" id="CAEZSG010000101">
    <property type="protein sequence ID" value="CAB4540261.1"/>
    <property type="molecule type" value="Genomic_DNA"/>
</dbReference>
<gene>
    <name evidence="2" type="ORF">UFOPK1413_00699</name>
</gene>
<accession>A0A6J6BMG3</accession>
<protein>
    <submittedName>
        <fullName evidence="2">Unannotated protein</fullName>
    </submittedName>
</protein>
<feature type="compositionally biased region" description="Basic and acidic residues" evidence="1">
    <location>
        <begin position="106"/>
        <end position="116"/>
    </location>
</feature>
<organism evidence="2">
    <name type="scientific">freshwater metagenome</name>
    <dbReference type="NCBI Taxonomy" id="449393"/>
    <lineage>
        <taxon>unclassified sequences</taxon>
        <taxon>metagenomes</taxon>
        <taxon>ecological metagenomes</taxon>
    </lineage>
</organism>
<feature type="region of interest" description="Disordered" evidence="1">
    <location>
        <begin position="1"/>
        <end position="50"/>
    </location>
</feature>